<evidence type="ECO:0000256" key="7">
    <source>
        <dbReference type="ARBA" id="ARBA00075815"/>
    </source>
</evidence>
<organism evidence="9 10">
    <name type="scientific">Cyprinus carpio</name>
    <name type="common">Common carp</name>
    <dbReference type="NCBI Taxonomy" id="7962"/>
    <lineage>
        <taxon>Eukaryota</taxon>
        <taxon>Metazoa</taxon>
        <taxon>Chordata</taxon>
        <taxon>Craniata</taxon>
        <taxon>Vertebrata</taxon>
        <taxon>Euteleostomi</taxon>
        <taxon>Actinopterygii</taxon>
        <taxon>Neopterygii</taxon>
        <taxon>Teleostei</taxon>
        <taxon>Ostariophysi</taxon>
        <taxon>Cypriniformes</taxon>
        <taxon>Cyprinidae</taxon>
        <taxon>Cyprininae</taxon>
        <taxon>Cyprinus</taxon>
    </lineage>
</organism>
<dbReference type="GO" id="GO:0005737">
    <property type="term" value="C:cytoplasm"/>
    <property type="evidence" value="ECO:0007669"/>
    <property type="project" value="TreeGrafter"/>
</dbReference>
<reference evidence="9" key="1">
    <citation type="submission" date="2025-08" db="UniProtKB">
        <authorList>
            <consortium name="Ensembl"/>
        </authorList>
    </citation>
    <scope>IDENTIFICATION</scope>
</reference>
<evidence type="ECO:0000256" key="5">
    <source>
        <dbReference type="ARBA" id="ARBA00065525"/>
    </source>
</evidence>
<feature type="domain" description="UBX" evidence="8">
    <location>
        <begin position="264"/>
        <end position="340"/>
    </location>
</feature>
<dbReference type="AlphaFoldDB" id="A0A8C1K639"/>
<dbReference type="Proteomes" id="UP000694427">
    <property type="component" value="Unplaced"/>
</dbReference>
<dbReference type="PANTHER" id="PTHR23153">
    <property type="entry name" value="UBX-RELATED"/>
    <property type="match status" value="1"/>
</dbReference>
<evidence type="ECO:0000313" key="10">
    <source>
        <dbReference type="Proteomes" id="UP000694427"/>
    </source>
</evidence>
<evidence type="ECO:0000256" key="3">
    <source>
        <dbReference type="ARBA" id="ARBA00023136"/>
    </source>
</evidence>
<keyword evidence="2" id="KW-0833">Ubl conjugation pathway</keyword>
<dbReference type="PANTHER" id="PTHR23153:SF38">
    <property type="entry name" value="UBX DOMAIN-CONTAINING PROTEIN 6"/>
    <property type="match status" value="1"/>
</dbReference>
<reference evidence="9" key="2">
    <citation type="submission" date="2025-09" db="UniProtKB">
        <authorList>
            <consortium name="Ensembl"/>
        </authorList>
    </citation>
    <scope>IDENTIFICATION</scope>
</reference>
<comment type="subcellular location">
    <subcellularLocation>
        <location evidence="1">Membrane</location>
        <topology evidence="1">Peripheral membrane protein</topology>
    </subcellularLocation>
</comment>
<evidence type="ECO:0000313" key="9">
    <source>
        <dbReference type="Ensembl" id="ENSCCRP00010042482.1"/>
    </source>
</evidence>
<dbReference type="CDD" id="cd16119">
    <property type="entry name" value="UBX_UBXN6"/>
    <property type="match status" value="1"/>
</dbReference>
<dbReference type="InterPro" id="IPR042774">
    <property type="entry name" value="UBXN6_PUB"/>
</dbReference>
<dbReference type="SUPFAM" id="SSF143503">
    <property type="entry name" value="PUG domain-like"/>
    <property type="match status" value="1"/>
</dbReference>
<keyword evidence="3" id="KW-0472">Membrane</keyword>
<dbReference type="InterPro" id="IPR018997">
    <property type="entry name" value="PUB_domain"/>
</dbReference>
<evidence type="ECO:0000256" key="4">
    <source>
        <dbReference type="ARBA" id="ARBA00059509"/>
    </source>
</evidence>
<evidence type="ECO:0000256" key="2">
    <source>
        <dbReference type="ARBA" id="ARBA00022786"/>
    </source>
</evidence>
<dbReference type="InterPro" id="IPR001012">
    <property type="entry name" value="UBX_dom"/>
</dbReference>
<dbReference type="GO" id="GO:0006950">
    <property type="term" value="P:response to stress"/>
    <property type="evidence" value="ECO:0007669"/>
    <property type="project" value="UniProtKB-ARBA"/>
</dbReference>
<evidence type="ECO:0000259" key="8">
    <source>
        <dbReference type="PROSITE" id="PS50033"/>
    </source>
</evidence>
<dbReference type="FunFam" id="3.10.20.90:FF:000185">
    <property type="entry name" value="UBX domain-containing protein 6"/>
    <property type="match status" value="1"/>
</dbReference>
<dbReference type="SUPFAM" id="SSF54236">
    <property type="entry name" value="Ubiquitin-like"/>
    <property type="match status" value="1"/>
</dbReference>
<comment type="function">
    <text evidence="4">May negatively regulate the ATPase activity of VCP, an ATP-driven segregase that associates with different cofactors to control a wide variety of cellular processes. As a cofactor of VCP, it may play a role in the transport of CAV1 to lysosomes for degradation. It may also play a role in endoplasmic reticulum-associated degradation (ERAD) of misfolded proteins. Together with VCP and other cofactors, it may play a role in macroautophagy, regulating for instance the clearance of damaged lysosomes.</text>
</comment>
<name>A0A8C1K639_CYPCA</name>
<dbReference type="Gene3D" id="1.20.58.2190">
    <property type="match status" value="1"/>
</dbReference>
<dbReference type="Gene3D" id="3.10.20.90">
    <property type="entry name" value="Phosphatidylinositol 3-kinase Catalytic Subunit, Chain A, domain 1"/>
    <property type="match status" value="1"/>
</dbReference>
<dbReference type="SMART" id="SM00166">
    <property type="entry name" value="UBX"/>
    <property type="match status" value="1"/>
</dbReference>
<dbReference type="InterPro" id="IPR029071">
    <property type="entry name" value="Ubiquitin-like_domsf"/>
</dbReference>
<dbReference type="Pfam" id="PF09409">
    <property type="entry name" value="PUB"/>
    <property type="match status" value="1"/>
</dbReference>
<dbReference type="SMART" id="SM00580">
    <property type="entry name" value="PUG"/>
    <property type="match status" value="1"/>
</dbReference>
<comment type="subunit">
    <text evidence="5">Interacts with VCP through the PUB domain (via C-terminus) and VIM motif (via N-terminus); the interaction is direct. Forms a ternary complex with CAV1 and VCP. Interacts with SYVN1. Interacts with HERPUD1. Interacts with VCPKMT. May interact with DERL1. Interacts with PLAA, VCP and YOD1; may form a complex involved in macroautophagy. Interacts with LMAN1.</text>
</comment>
<dbReference type="Ensembl" id="ENSCCRT00010046587.1">
    <property type="protein sequence ID" value="ENSCCRP00010042482.1"/>
    <property type="gene ID" value="ENSCCRG00010017967.1"/>
</dbReference>
<sequence>MHRRFQESLDNVDKNIAQICHKRHYNENVIECEILSGACVPQKDPSCFSVPGVFFICPLTGKTLTKTEKEMHIKEAILMRFSEDAIEASIMMIHNFNKDKEKVKAAVDIISKYIENICKNPTEEKYRKIKLSNKVFQENVSGIEGSREYLQALGFESTTLPVDGEDRTEEFLVLPAQESEALEQMKAHVERLQKGEPLRAKLARQPQVFRPSQHATHFQLPPDFYNLTAEELKREQQQKSEVVERNAMLRTKAMREKEEQRERRKYNYALLRVRLPDGNLLQGTFLAWERVAALYQFVRDSLVNDWQPFELMAPGGQKLKDDEELALNECNLAPAALLTFSWDAAVQADIAAAGGKTAVLLKAALLENIKTLS</sequence>
<dbReference type="CDD" id="cd10460">
    <property type="entry name" value="PUB_UBXD1"/>
    <property type="match status" value="1"/>
</dbReference>
<dbReference type="GO" id="GO:0016020">
    <property type="term" value="C:membrane"/>
    <property type="evidence" value="ECO:0007669"/>
    <property type="project" value="UniProtKB-SubCell"/>
</dbReference>
<accession>A0A8C1K639</accession>
<evidence type="ECO:0000256" key="6">
    <source>
        <dbReference type="ARBA" id="ARBA00070523"/>
    </source>
</evidence>
<dbReference type="PROSITE" id="PS50033">
    <property type="entry name" value="UBX"/>
    <property type="match status" value="1"/>
</dbReference>
<dbReference type="InterPro" id="IPR036339">
    <property type="entry name" value="PUB-like_dom_sf"/>
</dbReference>
<proteinExistence type="predicted"/>
<dbReference type="Pfam" id="PF00789">
    <property type="entry name" value="UBX"/>
    <property type="match status" value="1"/>
</dbReference>
<evidence type="ECO:0000256" key="1">
    <source>
        <dbReference type="ARBA" id="ARBA00004170"/>
    </source>
</evidence>
<protein>
    <recommendedName>
        <fullName evidence="6">UBX domain-containing protein 6</fullName>
    </recommendedName>
    <alternativeName>
        <fullName evidence="7">UBX domain-containing protein 1</fullName>
    </alternativeName>
</protein>
<keyword evidence="10" id="KW-1185">Reference proteome</keyword>